<dbReference type="EMBL" id="CASHTH010000975">
    <property type="protein sequence ID" value="CAI8009592.1"/>
    <property type="molecule type" value="Genomic_DNA"/>
</dbReference>
<organism evidence="2 3">
    <name type="scientific">Geodia barretti</name>
    <name type="common">Barrett's horny sponge</name>
    <dbReference type="NCBI Taxonomy" id="519541"/>
    <lineage>
        <taxon>Eukaryota</taxon>
        <taxon>Metazoa</taxon>
        <taxon>Porifera</taxon>
        <taxon>Demospongiae</taxon>
        <taxon>Heteroscleromorpha</taxon>
        <taxon>Tetractinellida</taxon>
        <taxon>Astrophorina</taxon>
        <taxon>Geodiidae</taxon>
        <taxon>Geodia</taxon>
    </lineage>
</organism>
<dbReference type="GO" id="GO:0018812">
    <property type="term" value="F:3-hydroxyacyl-CoA dehydratase activity"/>
    <property type="evidence" value="ECO:0007669"/>
    <property type="project" value="UniProtKB-ARBA"/>
</dbReference>
<dbReference type="InterPro" id="IPR002539">
    <property type="entry name" value="MaoC-like_dom"/>
</dbReference>
<dbReference type="AlphaFoldDB" id="A0AA35REP5"/>
<name>A0AA35REP5_GEOBA</name>
<evidence type="ECO:0000259" key="1">
    <source>
        <dbReference type="Pfam" id="PF01575"/>
    </source>
</evidence>
<comment type="caution">
    <text evidence="2">The sequence shown here is derived from an EMBL/GenBank/DDBJ whole genome shotgun (WGS) entry which is preliminary data.</text>
</comment>
<protein>
    <submittedName>
        <fullName evidence="2">Fatty acid synthase subunit beta</fullName>
    </submittedName>
</protein>
<dbReference type="Proteomes" id="UP001174909">
    <property type="component" value="Unassembled WGS sequence"/>
</dbReference>
<keyword evidence="3" id="KW-1185">Reference proteome</keyword>
<dbReference type="SUPFAM" id="SSF54637">
    <property type="entry name" value="Thioesterase/thiol ester dehydrase-isomerase"/>
    <property type="match status" value="1"/>
</dbReference>
<dbReference type="Gene3D" id="3.10.129.10">
    <property type="entry name" value="Hotdog Thioesterase"/>
    <property type="match status" value="1"/>
</dbReference>
<accession>A0AA35REP5</accession>
<evidence type="ECO:0000313" key="2">
    <source>
        <dbReference type="EMBL" id="CAI8009592.1"/>
    </source>
</evidence>
<feature type="domain" description="MaoC-like" evidence="1">
    <location>
        <begin position="24"/>
        <end position="116"/>
    </location>
</feature>
<reference evidence="2" key="1">
    <citation type="submission" date="2023-03" db="EMBL/GenBank/DDBJ databases">
        <authorList>
            <person name="Steffen K."/>
            <person name="Cardenas P."/>
        </authorList>
    </citation>
    <scope>NUCLEOTIDE SEQUENCE</scope>
</reference>
<evidence type="ECO:0000313" key="3">
    <source>
        <dbReference type="Proteomes" id="UP001174909"/>
    </source>
</evidence>
<dbReference type="InterPro" id="IPR029069">
    <property type="entry name" value="HotDog_dom_sf"/>
</dbReference>
<dbReference type="Pfam" id="PF01575">
    <property type="entry name" value="MaoC_dehydratas"/>
    <property type="match status" value="1"/>
</dbReference>
<proteinExistence type="predicted"/>
<gene>
    <name evidence="2" type="ORF">GBAR_LOCUS6416</name>
</gene>
<sequence>MAEQVYWEDISEGMELPSIVKEPTTRQLVQYAGASGDFYEIHYDKDFAVGNQLDGPILHGALKSAFLGQLVTDWIGPQGTLKRLQCQYRGMDAPGSPITAKGTVTRVYEEDGQRLVDCTVWLENTEGQNTTPGNATVTLPSRQG</sequence>